<dbReference type="SUPFAM" id="SSF103456">
    <property type="entry name" value="Preprotein translocase SecE subunit"/>
    <property type="match status" value="1"/>
</dbReference>
<gene>
    <name evidence="9" type="ORF">EYH45_00935</name>
</gene>
<dbReference type="GO" id="GO:0006605">
    <property type="term" value="P:protein targeting"/>
    <property type="evidence" value="ECO:0007669"/>
    <property type="project" value="InterPro"/>
</dbReference>
<feature type="transmembrane region" description="Helical" evidence="8">
    <location>
        <begin position="31"/>
        <end position="53"/>
    </location>
</feature>
<evidence type="ECO:0000313" key="9">
    <source>
        <dbReference type="EMBL" id="HIQ29109.1"/>
    </source>
</evidence>
<comment type="caution">
    <text evidence="9">The sequence shown here is derived from an EMBL/GenBank/DDBJ whole genome shotgun (WGS) entry which is preliminary data.</text>
</comment>
<dbReference type="GO" id="GO:0016020">
    <property type="term" value="C:membrane"/>
    <property type="evidence" value="ECO:0007669"/>
    <property type="project" value="InterPro"/>
</dbReference>
<organism evidence="9 10">
    <name type="scientific">Caldiarchaeum subterraneum</name>
    <dbReference type="NCBI Taxonomy" id="311458"/>
    <lineage>
        <taxon>Archaea</taxon>
        <taxon>Nitrososphaerota</taxon>
        <taxon>Candidatus Caldarchaeales</taxon>
        <taxon>Candidatus Caldarchaeaceae</taxon>
        <taxon>Candidatus Caldarchaeum</taxon>
    </lineage>
</organism>
<protein>
    <submittedName>
        <fullName evidence="9">Protein translocase SEC61 complex subunit gamma</fullName>
    </submittedName>
</protein>
<evidence type="ECO:0000256" key="6">
    <source>
        <dbReference type="ARBA" id="ARBA00023136"/>
    </source>
</evidence>
<dbReference type="NCBIfam" id="TIGR00327">
    <property type="entry name" value="secE_euk_arch"/>
    <property type="match status" value="1"/>
</dbReference>
<evidence type="ECO:0000256" key="3">
    <source>
        <dbReference type="ARBA" id="ARBA00022927"/>
    </source>
</evidence>
<accession>A0A832ZUA3</accession>
<keyword evidence="2 8" id="KW-0812">Transmembrane</keyword>
<dbReference type="Pfam" id="PF00584">
    <property type="entry name" value="SecE"/>
    <property type="match status" value="1"/>
</dbReference>
<dbReference type="InterPro" id="IPR008158">
    <property type="entry name" value="Translocase_Sec61-g"/>
</dbReference>
<dbReference type="Proteomes" id="UP000608579">
    <property type="component" value="Unassembled WGS sequence"/>
</dbReference>
<dbReference type="Gene3D" id="1.20.5.820">
    <property type="entry name" value="Preprotein translocase SecE subunit"/>
    <property type="match status" value="1"/>
</dbReference>
<evidence type="ECO:0000313" key="10">
    <source>
        <dbReference type="Proteomes" id="UP000608579"/>
    </source>
</evidence>
<sequence>MGIVGFLKTTVTLLKLAKKPRREELSISLRITLLGIAILGMIGFIIKFIALAFQFV</sequence>
<keyword evidence="4 8" id="KW-1133">Transmembrane helix</keyword>
<dbReference type="GO" id="GO:0008320">
    <property type="term" value="F:protein transmembrane transporter activity"/>
    <property type="evidence" value="ECO:0007669"/>
    <property type="project" value="InterPro"/>
</dbReference>
<evidence type="ECO:0000256" key="2">
    <source>
        <dbReference type="ARBA" id="ARBA00022692"/>
    </source>
</evidence>
<name>A0A832ZUA3_CALS0</name>
<evidence type="ECO:0000256" key="1">
    <source>
        <dbReference type="ARBA" id="ARBA00022448"/>
    </source>
</evidence>
<evidence type="ECO:0000256" key="5">
    <source>
        <dbReference type="ARBA" id="ARBA00023010"/>
    </source>
</evidence>
<dbReference type="InterPro" id="IPR001901">
    <property type="entry name" value="Translocase_SecE/Sec61-g"/>
</dbReference>
<keyword evidence="3" id="KW-0653">Protein transport</keyword>
<evidence type="ECO:0000256" key="8">
    <source>
        <dbReference type="SAM" id="Phobius"/>
    </source>
</evidence>
<comment type="subcellular location">
    <subcellularLocation>
        <location evidence="7">Endomembrane system</location>
        <topology evidence="7">Single-pass membrane protein</topology>
    </subcellularLocation>
</comment>
<reference evidence="9" key="1">
    <citation type="journal article" date="2020" name="ISME J.">
        <title>Gammaproteobacteria mediating utilization of methyl-, sulfur- and petroleum organic compounds in deep ocean hydrothermal plumes.</title>
        <authorList>
            <person name="Zhou Z."/>
            <person name="Liu Y."/>
            <person name="Pan J."/>
            <person name="Cron B.R."/>
            <person name="Toner B.M."/>
            <person name="Anantharaman K."/>
            <person name="Breier J.A."/>
            <person name="Dick G.J."/>
            <person name="Li M."/>
        </authorList>
    </citation>
    <scope>NUCLEOTIDE SEQUENCE</scope>
    <source>
        <strain evidence="9">SZUA-1515</strain>
    </source>
</reference>
<dbReference type="GO" id="GO:0006886">
    <property type="term" value="P:intracellular protein transport"/>
    <property type="evidence" value="ECO:0007669"/>
    <property type="project" value="InterPro"/>
</dbReference>
<dbReference type="AlphaFoldDB" id="A0A832ZUA3"/>
<evidence type="ECO:0000256" key="7">
    <source>
        <dbReference type="ARBA" id="ARBA00037847"/>
    </source>
</evidence>
<dbReference type="GO" id="GO:0012505">
    <property type="term" value="C:endomembrane system"/>
    <property type="evidence" value="ECO:0007669"/>
    <property type="project" value="UniProtKB-SubCell"/>
</dbReference>
<evidence type="ECO:0000256" key="4">
    <source>
        <dbReference type="ARBA" id="ARBA00022989"/>
    </source>
</evidence>
<dbReference type="EMBL" id="DQVM01000018">
    <property type="protein sequence ID" value="HIQ29109.1"/>
    <property type="molecule type" value="Genomic_DNA"/>
</dbReference>
<proteinExistence type="predicted"/>
<keyword evidence="6 8" id="KW-0472">Membrane</keyword>
<keyword evidence="5" id="KW-0811">Translocation</keyword>
<dbReference type="InterPro" id="IPR023391">
    <property type="entry name" value="Prot_translocase_SecE_dom_sf"/>
</dbReference>
<keyword evidence="1" id="KW-0813">Transport</keyword>